<dbReference type="InterPro" id="IPR052364">
    <property type="entry name" value="Rubrerythrin"/>
</dbReference>
<dbReference type="EMBL" id="KB206788">
    <property type="protein sequence ID" value="ELP87750.1"/>
    <property type="molecule type" value="Genomic_DNA"/>
</dbReference>
<keyword evidence="4" id="KW-1185">Reference proteome</keyword>
<dbReference type="PANTHER" id="PTHR43865:SF1">
    <property type="entry name" value="RUBRERYTHRIN-RELATED"/>
    <property type="match status" value="1"/>
</dbReference>
<evidence type="ECO:0000256" key="1">
    <source>
        <dbReference type="ARBA" id="ARBA00001965"/>
    </source>
</evidence>
<dbReference type="Pfam" id="PF02915">
    <property type="entry name" value="Rubrerythrin"/>
    <property type="match status" value="1"/>
</dbReference>
<dbReference type="OrthoDB" id="10257359at2759"/>
<dbReference type="PROSITE" id="PS50905">
    <property type="entry name" value="FERRITIN_LIKE"/>
    <property type="match status" value="1"/>
</dbReference>
<gene>
    <name evidence="3" type="ORF">EIN_411030</name>
</gene>
<sequence>MTGELVFTKKIMTTLSNLYKAFNVEYHSKNRNRYFSNKAQKDGFDEISKLYGEIAKIQEDHCQMLLTMIKSFWEEKPSLDMKMDNEQQTDFGSVCNNLKASIASQMYEYSIMYPAFIKEAELEHYYAEAGKLQTFQIEEVLIRQRQEKIVQLLSEGNVCDRTPEKFWACKNCGSLQCCTINPAACSSCSSVSEFIELTVAI</sequence>
<organism evidence="3 4">
    <name type="scientific">Entamoeba invadens IP1</name>
    <dbReference type="NCBI Taxonomy" id="370355"/>
    <lineage>
        <taxon>Eukaryota</taxon>
        <taxon>Amoebozoa</taxon>
        <taxon>Evosea</taxon>
        <taxon>Archamoebae</taxon>
        <taxon>Mastigamoebida</taxon>
        <taxon>Entamoebidae</taxon>
        <taxon>Entamoeba</taxon>
    </lineage>
</organism>
<reference evidence="3 4" key="1">
    <citation type="submission" date="2012-10" db="EMBL/GenBank/DDBJ databases">
        <authorList>
            <person name="Zafar N."/>
            <person name="Inman J."/>
            <person name="Hall N."/>
            <person name="Lorenzi H."/>
            <person name="Caler E."/>
        </authorList>
    </citation>
    <scope>NUCLEOTIDE SEQUENCE [LARGE SCALE GENOMIC DNA]</scope>
    <source>
        <strain evidence="3 4">IP1</strain>
    </source>
</reference>
<dbReference type="Gene3D" id="1.20.1260.10">
    <property type="match status" value="1"/>
</dbReference>
<dbReference type="GO" id="GO:0046872">
    <property type="term" value="F:metal ion binding"/>
    <property type="evidence" value="ECO:0007669"/>
    <property type="project" value="InterPro"/>
</dbReference>
<dbReference type="InterPro" id="IPR012347">
    <property type="entry name" value="Ferritin-like"/>
</dbReference>
<accession>A0A0A1U163</accession>
<proteinExistence type="predicted"/>
<evidence type="ECO:0000313" key="4">
    <source>
        <dbReference type="Proteomes" id="UP000014680"/>
    </source>
</evidence>
<dbReference type="AlphaFoldDB" id="A0A0A1U163"/>
<dbReference type="SUPFAM" id="SSF47240">
    <property type="entry name" value="Ferritin-like"/>
    <property type="match status" value="1"/>
</dbReference>
<dbReference type="KEGG" id="eiv:EIN_411030"/>
<name>A0A0A1U163_ENTIV</name>
<dbReference type="Proteomes" id="UP000014680">
    <property type="component" value="Unassembled WGS sequence"/>
</dbReference>
<protein>
    <recommendedName>
        <fullName evidence="2">Ferritin-like diiron domain-containing protein</fullName>
    </recommendedName>
</protein>
<dbReference type="RefSeq" id="XP_004254521.1">
    <property type="nucleotide sequence ID" value="XM_004254473.1"/>
</dbReference>
<dbReference type="InterPro" id="IPR009078">
    <property type="entry name" value="Ferritin-like_SF"/>
</dbReference>
<dbReference type="InterPro" id="IPR009040">
    <property type="entry name" value="Ferritin-like_diiron"/>
</dbReference>
<comment type="cofactor">
    <cofactor evidence="1">
        <name>Fe(3+)</name>
        <dbReference type="ChEBI" id="CHEBI:29034"/>
    </cofactor>
</comment>
<dbReference type="PANTHER" id="PTHR43865">
    <property type="entry name" value="RUBRERYTHRIN-RELATED"/>
    <property type="match status" value="1"/>
</dbReference>
<dbReference type="InterPro" id="IPR003251">
    <property type="entry name" value="Rr_diiron-bd_dom"/>
</dbReference>
<evidence type="ECO:0000313" key="3">
    <source>
        <dbReference type="EMBL" id="ELP87750.1"/>
    </source>
</evidence>
<dbReference type="VEuPathDB" id="AmoebaDB:EIN_411030"/>
<dbReference type="GO" id="GO:0016491">
    <property type="term" value="F:oxidoreductase activity"/>
    <property type="evidence" value="ECO:0007669"/>
    <property type="project" value="InterPro"/>
</dbReference>
<dbReference type="GeneID" id="14886734"/>
<evidence type="ECO:0000259" key="2">
    <source>
        <dbReference type="PROSITE" id="PS50905"/>
    </source>
</evidence>
<feature type="domain" description="Ferritin-like diiron" evidence="2">
    <location>
        <begin position="8"/>
        <end position="157"/>
    </location>
</feature>